<dbReference type="Proteomes" id="UP001432027">
    <property type="component" value="Unassembled WGS sequence"/>
</dbReference>
<keyword evidence="1" id="KW-0812">Transmembrane</keyword>
<keyword evidence="1" id="KW-0472">Membrane</keyword>
<evidence type="ECO:0000313" key="2">
    <source>
        <dbReference type="EMBL" id="GMS86913.1"/>
    </source>
</evidence>
<feature type="transmembrane region" description="Helical" evidence="1">
    <location>
        <begin position="53"/>
        <end position="77"/>
    </location>
</feature>
<feature type="non-terminal residue" evidence="2">
    <location>
        <position position="1"/>
    </location>
</feature>
<protein>
    <submittedName>
        <fullName evidence="2">Uncharacterized protein</fullName>
    </submittedName>
</protein>
<evidence type="ECO:0000256" key="1">
    <source>
        <dbReference type="SAM" id="Phobius"/>
    </source>
</evidence>
<reference evidence="2" key="1">
    <citation type="submission" date="2023-10" db="EMBL/GenBank/DDBJ databases">
        <title>Genome assembly of Pristionchus species.</title>
        <authorList>
            <person name="Yoshida K."/>
            <person name="Sommer R.J."/>
        </authorList>
    </citation>
    <scope>NUCLEOTIDE SEQUENCE</scope>
    <source>
        <strain evidence="2">RS0144</strain>
    </source>
</reference>
<organism evidence="2 3">
    <name type="scientific">Pristionchus entomophagus</name>
    <dbReference type="NCBI Taxonomy" id="358040"/>
    <lineage>
        <taxon>Eukaryota</taxon>
        <taxon>Metazoa</taxon>
        <taxon>Ecdysozoa</taxon>
        <taxon>Nematoda</taxon>
        <taxon>Chromadorea</taxon>
        <taxon>Rhabditida</taxon>
        <taxon>Rhabditina</taxon>
        <taxon>Diplogasteromorpha</taxon>
        <taxon>Diplogasteroidea</taxon>
        <taxon>Neodiplogasteridae</taxon>
        <taxon>Pristionchus</taxon>
    </lineage>
</organism>
<sequence length="105" mass="10976">EVIDGVGSLFKGGIMYAQDLNHKPTGIDDQVTLLYTETTATTLHNRTKKVLETTLACVGVALGVASVAVSMPLGVVIRAAAGVRFFSAAMSSPEDAVVNLVTHVF</sequence>
<gene>
    <name evidence="2" type="ORF">PENTCL1PPCAC_9088</name>
</gene>
<name>A0AAV5SUV9_9BILA</name>
<proteinExistence type="predicted"/>
<keyword evidence="1" id="KW-1133">Transmembrane helix</keyword>
<comment type="caution">
    <text evidence="2">The sequence shown here is derived from an EMBL/GenBank/DDBJ whole genome shotgun (WGS) entry which is preliminary data.</text>
</comment>
<evidence type="ECO:0000313" key="3">
    <source>
        <dbReference type="Proteomes" id="UP001432027"/>
    </source>
</evidence>
<accession>A0AAV5SUV9</accession>
<dbReference type="EMBL" id="BTSX01000002">
    <property type="protein sequence ID" value="GMS86913.1"/>
    <property type="molecule type" value="Genomic_DNA"/>
</dbReference>
<dbReference type="AlphaFoldDB" id="A0AAV5SUV9"/>
<keyword evidence="3" id="KW-1185">Reference proteome</keyword>